<feature type="signal peptide" evidence="1">
    <location>
        <begin position="1"/>
        <end position="22"/>
    </location>
</feature>
<proteinExistence type="predicted"/>
<dbReference type="AlphaFoldDB" id="A0A7W3U5J3"/>
<dbReference type="Proteomes" id="UP000552587">
    <property type="component" value="Unassembled WGS sequence"/>
</dbReference>
<accession>A0A7W3U5J3</accession>
<evidence type="ECO:0000256" key="1">
    <source>
        <dbReference type="SAM" id="SignalP"/>
    </source>
</evidence>
<sequence>MRILSMAAVLALGLLVPMAAFAQDANVERQLAQLGIDAQVDDDGDFRVIHELDAGRTQLVLVISSIQTYHSHKVREIWAPAYRAPGDSFSALVANELLSDTWENKMGAWAKHGDMAMYVVKLPADASADELGDAIRFAAEIADRMEVVLTDGEDEF</sequence>
<evidence type="ECO:0000313" key="2">
    <source>
        <dbReference type="EMBL" id="MBB1089287.1"/>
    </source>
</evidence>
<dbReference type="RefSeq" id="WP_182670059.1">
    <property type="nucleotide sequence ID" value="NZ_JACHTE010000008.1"/>
</dbReference>
<name>A0A7W3U5J3_9GAMM</name>
<organism evidence="2 3">
    <name type="scientific">Marilutibacter penaei</name>
    <dbReference type="NCBI Taxonomy" id="2759900"/>
    <lineage>
        <taxon>Bacteria</taxon>
        <taxon>Pseudomonadati</taxon>
        <taxon>Pseudomonadota</taxon>
        <taxon>Gammaproteobacteria</taxon>
        <taxon>Lysobacterales</taxon>
        <taxon>Lysobacteraceae</taxon>
        <taxon>Marilutibacter</taxon>
    </lineage>
</organism>
<comment type="caution">
    <text evidence="2">The sequence shown here is derived from an EMBL/GenBank/DDBJ whole genome shotgun (WGS) entry which is preliminary data.</text>
</comment>
<evidence type="ECO:0000313" key="3">
    <source>
        <dbReference type="Proteomes" id="UP000552587"/>
    </source>
</evidence>
<dbReference type="EMBL" id="JACHTE010000008">
    <property type="protein sequence ID" value="MBB1089287.1"/>
    <property type="molecule type" value="Genomic_DNA"/>
</dbReference>
<feature type="chain" id="PRO_5030594096" description="YbjN domain-containing protein" evidence="1">
    <location>
        <begin position="23"/>
        <end position="156"/>
    </location>
</feature>
<gene>
    <name evidence="2" type="ORF">H4F99_12440</name>
</gene>
<keyword evidence="3" id="KW-1185">Reference proteome</keyword>
<reference evidence="2 3" key="1">
    <citation type="submission" date="2020-07" db="EMBL/GenBank/DDBJ databases">
        <authorList>
            <person name="Xu S."/>
            <person name="Li A."/>
        </authorList>
    </citation>
    <scope>NUCLEOTIDE SEQUENCE [LARGE SCALE GENOMIC DNA]</scope>
    <source>
        <strain evidence="2 3">SG-8</strain>
    </source>
</reference>
<evidence type="ECO:0008006" key="4">
    <source>
        <dbReference type="Google" id="ProtNLM"/>
    </source>
</evidence>
<protein>
    <recommendedName>
        <fullName evidence="4">YbjN domain-containing protein</fullName>
    </recommendedName>
</protein>
<keyword evidence="1" id="KW-0732">Signal</keyword>